<organism evidence="2">
    <name type="scientific">uncultured Caudovirales phage</name>
    <dbReference type="NCBI Taxonomy" id="2100421"/>
    <lineage>
        <taxon>Viruses</taxon>
        <taxon>Duplodnaviria</taxon>
        <taxon>Heunggongvirae</taxon>
        <taxon>Uroviricota</taxon>
        <taxon>Caudoviricetes</taxon>
        <taxon>Peduoviridae</taxon>
        <taxon>Maltschvirus</taxon>
        <taxon>Maltschvirus maltsch</taxon>
    </lineage>
</organism>
<evidence type="ECO:0000256" key="1">
    <source>
        <dbReference type="SAM" id="MobiDB-lite"/>
    </source>
</evidence>
<reference evidence="2" key="1">
    <citation type="submission" date="2020-04" db="EMBL/GenBank/DDBJ databases">
        <authorList>
            <person name="Chiriac C."/>
            <person name="Salcher M."/>
            <person name="Ghai R."/>
            <person name="Kavagutti S V."/>
        </authorList>
    </citation>
    <scope>NUCLEOTIDE SEQUENCE</scope>
</reference>
<sequence>MQVDDDFYQYNTTGEHHRFELLRHAYIRAGGIIPNQKDDKSTQSKDKSENEILRSAHGTKQ</sequence>
<dbReference type="EMBL" id="LR796199">
    <property type="protein sequence ID" value="CAB4126749.1"/>
    <property type="molecule type" value="Genomic_DNA"/>
</dbReference>
<gene>
    <name evidence="2" type="ORF">UFOVP81_22</name>
</gene>
<evidence type="ECO:0000313" key="2">
    <source>
        <dbReference type="EMBL" id="CAB4126749.1"/>
    </source>
</evidence>
<feature type="compositionally biased region" description="Basic and acidic residues" evidence="1">
    <location>
        <begin position="36"/>
        <end position="54"/>
    </location>
</feature>
<feature type="region of interest" description="Disordered" evidence="1">
    <location>
        <begin position="32"/>
        <end position="61"/>
    </location>
</feature>
<name>A0A6J5L441_9CAUD</name>
<protein>
    <submittedName>
        <fullName evidence="2">Uncharacterized protein</fullName>
    </submittedName>
</protein>
<accession>A0A6J5L441</accession>
<proteinExistence type="predicted"/>